<dbReference type="RefSeq" id="WP_345509717.1">
    <property type="nucleotide sequence ID" value="NZ_BAAAXD010000003.1"/>
</dbReference>
<sequence length="250" mass="27884">MRDFNWLVSAPIAHRGLFDTSLSIPENSLAAFRRAAERDIPIELDVQLAHDGTLVVLHDATLERMTGSPLHVSQIGRVDLGRLRLSDSGEPVPTLEQALEVIDGRIPVFIDVRRWSSELSPRLERAVAARIQDYRGPVALQSFDPLAVYRLRRLINDRPVGQVSGALRSASWAAALIGRTMVTNFVTSPDFIAYEFEMLPSPYATFWQRRGIPLLAWTITSAETEARATRVADNFYFDGYLPAAHQGSTI</sequence>
<dbReference type="PROSITE" id="PS51704">
    <property type="entry name" value="GP_PDE"/>
    <property type="match status" value="1"/>
</dbReference>
<dbReference type="InterPro" id="IPR017946">
    <property type="entry name" value="PLC-like_Pdiesterase_TIM-brl"/>
</dbReference>
<keyword evidence="3" id="KW-1185">Reference proteome</keyword>
<evidence type="ECO:0000259" key="1">
    <source>
        <dbReference type="PROSITE" id="PS51704"/>
    </source>
</evidence>
<name>A0ABV5R7P4_9ACTN</name>
<evidence type="ECO:0000313" key="3">
    <source>
        <dbReference type="Proteomes" id="UP001589710"/>
    </source>
</evidence>
<dbReference type="Proteomes" id="UP001589710">
    <property type="component" value="Unassembled WGS sequence"/>
</dbReference>
<dbReference type="Pfam" id="PF03009">
    <property type="entry name" value="GDPD"/>
    <property type="match status" value="1"/>
</dbReference>
<gene>
    <name evidence="2" type="ORF">ACFFTL_16600</name>
</gene>
<feature type="domain" description="GP-PDE" evidence="1">
    <location>
        <begin position="9"/>
        <end position="248"/>
    </location>
</feature>
<dbReference type="Gene3D" id="3.20.20.190">
    <property type="entry name" value="Phosphatidylinositol (PI) phosphodiesterase"/>
    <property type="match status" value="1"/>
</dbReference>
<comment type="caution">
    <text evidence="2">The sequence shown here is derived from an EMBL/GenBank/DDBJ whole genome shotgun (WGS) entry which is preliminary data.</text>
</comment>
<dbReference type="InterPro" id="IPR030395">
    <property type="entry name" value="GP_PDE_dom"/>
</dbReference>
<evidence type="ECO:0000313" key="2">
    <source>
        <dbReference type="EMBL" id="MFB9573884.1"/>
    </source>
</evidence>
<organism evidence="2 3">
    <name type="scientific">Streptomyces yanii</name>
    <dbReference type="NCBI Taxonomy" id="78510"/>
    <lineage>
        <taxon>Bacteria</taxon>
        <taxon>Bacillati</taxon>
        <taxon>Actinomycetota</taxon>
        <taxon>Actinomycetes</taxon>
        <taxon>Kitasatosporales</taxon>
        <taxon>Streptomycetaceae</taxon>
        <taxon>Streptomyces</taxon>
    </lineage>
</organism>
<protein>
    <submittedName>
        <fullName evidence="2">Glycerophosphodiester phosphodiesterase family protein</fullName>
    </submittedName>
</protein>
<dbReference type="EMBL" id="JBHMCG010000075">
    <property type="protein sequence ID" value="MFB9573884.1"/>
    <property type="molecule type" value="Genomic_DNA"/>
</dbReference>
<reference evidence="2 3" key="1">
    <citation type="submission" date="2024-09" db="EMBL/GenBank/DDBJ databases">
        <authorList>
            <person name="Sun Q."/>
            <person name="Mori K."/>
        </authorList>
    </citation>
    <scope>NUCLEOTIDE SEQUENCE [LARGE SCALE GENOMIC DNA]</scope>
    <source>
        <strain evidence="2 3">JCM 3331</strain>
    </source>
</reference>
<dbReference type="PANTHER" id="PTHR46320">
    <property type="entry name" value="GLYCEROPHOSPHODIESTER PHOSPHODIESTERASE 1"/>
    <property type="match status" value="1"/>
</dbReference>
<proteinExistence type="predicted"/>
<dbReference type="SUPFAM" id="SSF51695">
    <property type="entry name" value="PLC-like phosphodiesterases"/>
    <property type="match status" value="1"/>
</dbReference>
<accession>A0ABV5R7P4</accession>
<dbReference type="PANTHER" id="PTHR46320:SF1">
    <property type="entry name" value="GLYCEROPHOSPHODIESTER PHOSPHODIESTERASE 1"/>
    <property type="match status" value="1"/>
</dbReference>